<organism evidence="2 3">
    <name type="scientific">Didymella pomorum</name>
    <dbReference type="NCBI Taxonomy" id="749634"/>
    <lineage>
        <taxon>Eukaryota</taxon>
        <taxon>Fungi</taxon>
        <taxon>Dikarya</taxon>
        <taxon>Ascomycota</taxon>
        <taxon>Pezizomycotina</taxon>
        <taxon>Dothideomycetes</taxon>
        <taxon>Pleosporomycetidae</taxon>
        <taxon>Pleosporales</taxon>
        <taxon>Pleosporineae</taxon>
        <taxon>Didymellaceae</taxon>
        <taxon>Didymella</taxon>
    </lineage>
</organism>
<dbReference type="EMBL" id="JAPEVA010000001">
    <property type="protein sequence ID" value="KAJ4413248.1"/>
    <property type="molecule type" value="Genomic_DNA"/>
</dbReference>
<feature type="transmembrane region" description="Helical" evidence="1">
    <location>
        <begin position="314"/>
        <end position="336"/>
    </location>
</feature>
<feature type="transmembrane region" description="Helical" evidence="1">
    <location>
        <begin position="272"/>
        <end position="294"/>
    </location>
</feature>
<evidence type="ECO:0000313" key="2">
    <source>
        <dbReference type="EMBL" id="KAJ4413248.1"/>
    </source>
</evidence>
<reference evidence="2" key="1">
    <citation type="submission" date="2022-10" db="EMBL/GenBank/DDBJ databases">
        <title>Tapping the CABI collections for fungal endophytes: first genome assemblies for Collariella, Neodidymelliopsis, Ascochyta clinopodiicola, Didymella pomorum, Didymosphaeria variabile, Neocosmospora piperis and Neocucurbitaria cava.</title>
        <authorList>
            <person name="Hill R."/>
        </authorList>
    </citation>
    <scope>NUCLEOTIDE SEQUENCE</scope>
    <source>
        <strain evidence="2">IMI 355091</strain>
    </source>
</reference>
<evidence type="ECO:0008006" key="4">
    <source>
        <dbReference type="Google" id="ProtNLM"/>
    </source>
</evidence>
<keyword evidence="1" id="KW-1133">Transmembrane helix</keyword>
<sequence length="355" mass="39804">MPIVFLHVMAAGTATYIDSIPSTPHDSKETDDDNLSFILHSIPGGSWPANFGACFTYNFKHRCMYIFLCTYSAGGPFYEEVDLGSFGTIERSPFMLPSVMTKLNLDARARALDGIKNDIYQLECQLGVRKDHDMHVDVRTLDYTELSRTINALNAGLAWTMHSCKQTMRLLDFMDTVTRRYKSMALAHKYSFDEADTIELNLLSSHAYLRSWNQGLVDRVDYLTSRLQASSQSVYSGIAQRDSASSISIGITSTKLAETSQQVAIATSRDSAVMRVITAVTVMFLPGTFTATFFSTTFFNFGDGIEGRVYSKWLWLYFVVTVALTTVVIGGTWVLWKSKEREITRQSETEKLKGA</sequence>
<keyword evidence="1" id="KW-0812">Transmembrane</keyword>
<keyword evidence="1" id="KW-0472">Membrane</keyword>
<comment type="caution">
    <text evidence="2">The sequence shown here is derived from an EMBL/GenBank/DDBJ whole genome shotgun (WGS) entry which is preliminary data.</text>
</comment>
<dbReference type="Gene3D" id="1.20.58.340">
    <property type="entry name" value="Magnesium transport protein CorA, transmembrane region"/>
    <property type="match status" value="1"/>
</dbReference>
<proteinExistence type="predicted"/>
<name>A0A9W9DD18_9PLEO</name>
<evidence type="ECO:0000313" key="3">
    <source>
        <dbReference type="Proteomes" id="UP001140510"/>
    </source>
</evidence>
<accession>A0A9W9DD18</accession>
<gene>
    <name evidence="2" type="ORF">N0V91_000222</name>
</gene>
<evidence type="ECO:0000256" key="1">
    <source>
        <dbReference type="SAM" id="Phobius"/>
    </source>
</evidence>
<protein>
    <recommendedName>
        <fullName evidence="4">Metal ion transmembrane transporter</fullName>
    </recommendedName>
</protein>
<dbReference type="OrthoDB" id="1046782at2759"/>
<keyword evidence="3" id="KW-1185">Reference proteome</keyword>
<dbReference type="Proteomes" id="UP001140510">
    <property type="component" value="Unassembled WGS sequence"/>
</dbReference>
<dbReference type="AlphaFoldDB" id="A0A9W9DD18"/>